<name>A0A7V8NPH2_9BACT</name>
<organism evidence="2 3">
    <name type="scientific">Candidatus Acidiferrum panamense</name>
    <dbReference type="NCBI Taxonomy" id="2741543"/>
    <lineage>
        <taxon>Bacteria</taxon>
        <taxon>Pseudomonadati</taxon>
        <taxon>Acidobacteriota</taxon>
        <taxon>Terriglobia</taxon>
        <taxon>Candidatus Acidiferrales</taxon>
        <taxon>Candidatus Acidiferrum</taxon>
    </lineage>
</organism>
<dbReference type="EMBL" id="JACDQQ010000810">
    <property type="protein sequence ID" value="MBA0084996.1"/>
    <property type="molecule type" value="Genomic_DNA"/>
</dbReference>
<reference evidence="2" key="1">
    <citation type="submission" date="2020-06" db="EMBL/GenBank/DDBJ databases">
        <title>Legume-microbial interactions unlock mineral nutrients during tropical forest succession.</title>
        <authorList>
            <person name="Epihov D.Z."/>
        </authorList>
    </citation>
    <scope>NUCLEOTIDE SEQUENCE [LARGE SCALE GENOMIC DNA]</scope>
    <source>
        <strain evidence="2">Pan2503</strain>
    </source>
</reference>
<evidence type="ECO:0000259" key="1">
    <source>
        <dbReference type="Pfam" id="PF12867"/>
    </source>
</evidence>
<comment type="caution">
    <text evidence="2">The sequence shown here is derived from an EMBL/GenBank/DDBJ whole genome shotgun (WGS) entry which is preliminary data.</text>
</comment>
<dbReference type="Gene3D" id="1.20.120.450">
    <property type="entry name" value="dinb family like domain"/>
    <property type="match status" value="1"/>
</dbReference>
<feature type="domain" description="DinB-like" evidence="1">
    <location>
        <begin position="21"/>
        <end position="175"/>
    </location>
</feature>
<sequence length="187" mass="21648">MGVPDLEDCQRQFQQIGEGVGALAEGLTEAQFTWRPRQEVWSIQECFGHLTIVGQQYLRLIENAIQQARVRRITGAPPFHYGWLERSFLRQNEPPVRRRVPAPRRFRPVHGQPVTAILPTLLHVQREFIRLAELAKGLDLVRVKVRSPISRFIRFSLGITLAQQAAHERRHLEQARRVRENPAFPAK</sequence>
<evidence type="ECO:0000313" key="3">
    <source>
        <dbReference type="Proteomes" id="UP000567293"/>
    </source>
</evidence>
<evidence type="ECO:0000313" key="2">
    <source>
        <dbReference type="EMBL" id="MBA0084996.1"/>
    </source>
</evidence>
<dbReference type="InterPro" id="IPR034660">
    <property type="entry name" value="DinB/YfiT-like"/>
</dbReference>
<keyword evidence="3" id="KW-1185">Reference proteome</keyword>
<dbReference type="Proteomes" id="UP000567293">
    <property type="component" value="Unassembled WGS sequence"/>
</dbReference>
<proteinExistence type="predicted"/>
<dbReference type="InterPro" id="IPR024775">
    <property type="entry name" value="DinB-like"/>
</dbReference>
<protein>
    <submittedName>
        <fullName evidence="2">DinB family protein</fullName>
    </submittedName>
</protein>
<dbReference type="Pfam" id="PF12867">
    <property type="entry name" value="DinB_2"/>
    <property type="match status" value="1"/>
</dbReference>
<gene>
    <name evidence="2" type="ORF">HRJ53_08370</name>
</gene>
<dbReference type="SUPFAM" id="SSF109854">
    <property type="entry name" value="DinB/YfiT-like putative metalloenzymes"/>
    <property type="match status" value="1"/>
</dbReference>
<accession>A0A7V8NPH2</accession>
<dbReference type="AlphaFoldDB" id="A0A7V8NPH2"/>